<feature type="domain" description="GST N-terminal" evidence="1">
    <location>
        <begin position="1"/>
        <end position="83"/>
    </location>
</feature>
<evidence type="ECO:0000259" key="1">
    <source>
        <dbReference type="PROSITE" id="PS50404"/>
    </source>
</evidence>
<dbReference type="SFLD" id="SFLDS00019">
    <property type="entry name" value="Glutathione_Transferase_(cytos"/>
    <property type="match status" value="1"/>
</dbReference>
<proteinExistence type="predicted"/>
<gene>
    <name evidence="2" type="ORF">E4T80_04985</name>
</gene>
<dbReference type="OrthoDB" id="9799538at2"/>
<dbReference type="PANTHER" id="PTHR42673:SF4">
    <property type="entry name" value="MALEYLACETOACETATE ISOMERASE"/>
    <property type="match status" value="1"/>
</dbReference>
<dbReference type="PANTHER" id="PTHR42673">
    <property type="entry name" value="MALEYLACETOACETATE ISOMERASE"/>
    <property type="match status" value="1"/>
</dbReference>
<evidence type="ECO:0000313" key="3">
    <source>
        <dbReference type="Proteomes" id="UP000297396"/>
    </source>
</evidence>
<organism evidence="2 3">
    <name type="scientific">Muribacter muris</name>
    <dbReference type="NCBI Taxonomy" id="67855"/>
    <lineage>
        <taxon>Bacteria</taxon>
        <taxon>Pseudomonadati</taxon>
        <taxon>Pseudomonadota</taxon>
        <taxon>Gammaproteobacteria</taxon>
        <taxon>Pasteurellales</taxon>
        <taxon>Pasteurellaceae</taxon>
        <taxon>Muribacter</taxon>
    </lineage>
</organism>
<dbReference type="CDD" id="cd03194">
    <property type="entry name" value="GST_C_3"/>
    <property type="match status" value="1"/>
</dbReference>
<dbReference type="InterPro" id="IPR004045">
    <property type="entry name" value="Glutathione_S-Trfase_N"/>
</dbReference>
<keyword evidence="2" id="KW-0808">Transferase</keyword>
<dbReference type="Proteomes" id="UP000297396">
    <property type="component" value="Unassembled WGS sequence"/>
</dbReference>
<dbReference type="RefSeq" id="WP_135055629.1">
    <property type="nucleotide sequence ID" value="NZ_JADGLC010000008.1"/>
</dbReference>
<dbReference type="GO" id="GO:0004364">
    <property type="term" value="F:glutathione transferase activity"/>
    <property type="evidence" value="ECO:0007669"/>
    <property type="project" value="TreeGrafter"/>
</dbReference>
<dbReference type="SUPFAM" id="SSF52833">
    <property type="entry name" value="Thioredoxin-like"/>
    <property type="match status" value="1"/>
</dbReference>
<dbReference type="AlphaFoldDB" id="A0A4Y9K1P8"/>
<dbReference type="Gene3D" id="3.40.30.10">
    <property type="entry name" value="Glutaredoxin"/>
    <property type="match status" value="1"/>
</dbReference>
<dbReference type="SFLD" id="SFLDG00358">
    <property type="entry name" value="Main_(cytGST)"/>
    <property type="match status" value="1"/>
</dbReference>
<dbReference type="InterPro" id="IPR040079">
    <property type="entry name" value="Glutathione_S-Trfase"/>
</dbReference>
<dbReference type="GO" id="GO:0006559">
    <property type="term" value="P:L-phenylalanine catabolic process"/>
    <property type="evidence" value="ECO:0007669"/>
    <property type="project" value="TreeGrafter"/>
</dbReference>
<sequence>MLKLYVNPPKSSWSLRVWILLKQCGIPFEQINVAYLDDKAAQRTQFLTFSPTAKIPVLHYQDQIIWDSLAIVEFIAEHYPHIWAQDWQARAWSRSACAEMHAGFEHLRNICDFRPLDRVELADITPELAAELARLDTLWQQGLTRFGGDYLAGDRFTAVDAFFVPVALRIETYGLQHYFSPASLRYQQRLLGLTTLAEWLAAKR</sequence>
<dbReference type="EMBL" id="SPPA01000008">
    <property type="protein sequence ID" value="TFV11069.1"/>
    <property type="molecule type" value="Genomic_DNA"/>
</dbReference>
<protein>
    <submittedName>
        <fullName evidence="2">Glutathione S-transferase</fullName>
    </submittedName>
</protein>
<accession>A0A4Y9K1P8</accession>
<dbReference type="Gene3D" id="1.20.1050.10">
    <property type="match status" value="1"/>
</dbReference>
<reference evidence="2 3" key="1">
    <citation type="submission" date="2019-03" db="EMBL/GenBank/DDBJ databases">
        <title>Diversity of the mouse oral microbiome.</title>
        <authorList>
            <person name="Joseph S."/>
            <person name="Aduse-Opoku J."/>
            <person name="Curtis M."/>
            <person name="Wade W."/>
            <person name="Hashim A."/>
        </authorList>
    </citation>
    <scope>NUCLEOTIDE SEQUENCE [LARGE SCALE GENOMIC DNA]</scope>
    <source>
        <strain evidence="2 3">WT12</strain>
    </source>
</reference>
<dbReference type="Pfam" id="PF13409">
    <property type="entry name" value="GST_N_2"/>
    <property type="match status" value="1"/>
</dbReference>
<dbReference type="InterPro" id="IPR036249">
    <property type="entry name" value="Thioredoxin-like_sf"/>
</dbReference>
<dbReference type="GO" id="GO:0006749">
    <property type="term" value="P:glutathione metabolic process"/>
    <property type="evidence" value="ECO:0007669"/>
    <property type="project" value="TreeGrafter"/>
</dbReference>
<dbReference type="PROSITE" id="PS50404">
    <property type="entry name" value="GST_NTER"/>
    <property type="match status" value="1"/>
</dbReference>
<comment type="caution">
    <text evidence="2">The sequence shown here is derived from an EMBL/GenBank/DDBJ whole genome shotgun (WGS) entry which is preliminary data.</text>
</comment>
<name>A0A4Y9K1P8_9PAST</name>
<dbReference type="InterPro" id="IPR036282">
    <property type="entry name" value="Glutathione-S-Trfase_C_sf"/>
</dbReference>
<dbReference type="GO" id="GO:0016034">
    <property type="term" value="F:maleylacetoacetate isomerase activity"/>
    <property type="evidence" value="ECO:0007669"/>
    <property type="project" value="TreeGrafter"/>
</dbReference>
<evidence type="ECO:0000313" key="2">
    <source>
        <dbReference type="EMBL" id="TFV11069.1"/>
    </source>
</evidence>
<dbReference type="SUPFAM" id="SSF47616">
    <property type="entry name" value="GST C-terminal domain-like"/>
    <property type="match status" value="1"/>
</dbReference>